<feature type="region of interest" description="Disordered" evidence="9">
    <location>
        <begin position="735"/>
        <end position="852"/>
    </location>
</feature>
<dbReference type="InterPro" id="IPR020568">
    <property type="entry name" value="Ribosomal_Su5_D2-typ_SF"/>
</dbReference>
<dbReference type="GO" id="GO:0006402">
    <property type="term" value="P:mRNA catabolic process"/>
    <property type="evidence" value="ECO:0007669"/>
    <property type="project" value="UniProtKB-UniRule"/>
</dbReference>
<dbReference type="InterPro" id="IPR036345">
    <property type="entry name" value="ExoRNase_PH_dom2_sf"/>
</dbReference>
<comment type="subcellular location">
    <subcellularLocation>
        <location evidence="8">Cytoplasm</location>
    </subcellularLocation>
</comment>
<dbReference type="GO" id="GO:0003723">
    <property type="term" value="F:RNA binding"/>
    <property type="evidence" value="ECO:0007669"/>
    <property type="project" value="UniProtKB-UniRule"/>
</dbReference>
<dbReference type="Gene3D" id="3.30.1370.10">
    <property type="entry name" value="K Homology domain, type 1"/>
    <property type="match status" value="1"/>
</dbReference>
<evidence type="ECO:0000256" key="1">
    <source>
        <dbReference type="ARBA" id="ARBA00007404"/>
    </source>
</evidence>
<name>A0A936NC86_9ACTN</name>
<keyword evidence="3 8" id="KW-0808">Transferase</keyword>
<dbReference type="Gene3D" id="2.40.50.140">
    <property type="entry name" value="Nucleic acid-binding proteins"/>
    <property type="match status" value="1"/>
</dbReference>
<dbReference type="GO" id="GO:0006396">
    <property type="term" value="P:RNA processing"/>
    <property type="evidence" value="ECO:0007669"/>
    <property type="project" value="InterPro"/>
</dbReference>
<dbReference type="AlphaFoldDB" id="A0A936NC86"/>
<feature type="domain" description="S1 motif" evidence="10">
    <location>
        <begin position="670"/>
        <end position="739"/>
    </location>
</feature>
<dbReference type="CDD" id="cd11364">
    <property type="entry name" value="RNase_PH_PNPase_2"/>
    <property type="match status" value="1"/>
</dbReference>
<dbReference type="GO" id="GO:0000175">
    <property type="term" value="F:3'-5'-RNA exonuclease activity"/>
    <property type="evidence" value="ECO:0007669"/>
    <property type="project" value="TreeGrafter"/>
</dbReference>
<comment type="cofactor">
    <cofactor evidence="8">
        <name>Mg(2+)</name>
        <dbReference type="ChEBI" id="CHEBI:18420"/>
    </cofactor>
</comment>
<comment type="similarity">
    <text evidence="1 8">Belongs to the polyribonucleotide nucleotidyltransferase family.</text>
</comment>
<dbReference type="InterPro" id="IPR036456">
    <property type="entry name" value="PNPase_PH_RNA-bd_sf"/>
</dbReference>
<dbReference type="PANTHER" id="PTHR11252">
    <property type="entry name" value="POLYRIBONUCLEOTIDE NUCLEOTIDYLTRANSFERASE"/>
    <property type="match status" value="1"/>
</dbReference>
<evidence type="ECO:0000256" key="6">
    <source>
        <dbReference type="ARBA" id="ARBA00022842"/>
    </source>
</evidence>
<dbReference type="InterPro" id="IPR004088">
    <property type="entry name" value="KH_dom_type_1"/>
</dbReference>
<feature type="compositionally biased region" description="Low complexity" evidence="9">
    <location>
        <begin position="773"/>
        <end position="788"/>
    </location>
</feature>
<dbReference type="HAMAP" id="MF_01595">
    <property type="entry name" value="PNPase"/>
    <property type="match status" value="1"/>
</dbReference>
<dbReference type="InterPro" id="IPR012162">
    <property type="entry name" value="PNPase"/>
</dbReference>
<feature type="compositionally biased region" description="Basic residues" evidence="9">
    <location>
        <begin position="843"/>
        <end position="852"/>
    </location>
</feature>
<dbReference type="SUPFAM" id="SSF55666">
    <property type="entry name" value="Ribonuclease PH domain 2-like"/>
    <property type="match status" value="2"/>
</dbReference>
<dbReference type="InterPro" id="IPR036612">
    <property type="entry name" value="KH_dom_type_1_sf"/>
</dbReference>
<dbReference type="SUPFAM" id="SSF54791">
    <property type="entry name" value="Eukaryotic type KH-domain (KH-domain type I)"/>
    <property type="match status" value="1"/>
</dbReference>
<dbReference type="FunFam" id="3.30.230.70:FF:000001">
    <property type="entry name" value="Polyribonucleotide nucleotidyltransferase"/>
    <property type="match status" value="1"/>
</dbReference>
<evidence type="ECO:0000256" key="3">
    <source>
        <dbReference type="ARBA" id="ARBA00022679"/>
    </source>
</evidence>
<sequence>MVTTPIEGALRVRATVADDPAGDKEVTMEAGRLASLADGSVLVGLGDTRVLVTATASRRVREGADFFPLTVDIEERSYAAGKIPGSFFRREGRASEAAILTDRLIDRPLRPSFPSTFRNEVHVVGLVLGADQENPYDVLALNGASAALMLSGIPFEGPVGAVRLSYSADGEWLPHPTYAESDAGSFDMVVAGRQLDGSDGEPGDIAVMMVEAGGTEGAWELYEEGAPKVDEEALAAGLEASKAHIAAMIDLQRQLVEVHHETHGTPEPIAWVPQVDYTPEVADAVAAAAGDRISETAAIADKAERTAAEAALRDDLVAQVAGAADEAERGSVEKQAKAAFRAATKEAVRSRIVNEGARIDGRGPADLRPLSSEVGVIPTAHGTGLFQRGETQVMNITTLGIGRMDQMIDGIDPVTKKRYMHHYNFPPFSTGEPGFMRGPKRREIGHGALAEKAVFPLVPSMAEFPYTIRLVSEVLSSNGSTSMASVCASSLSLMDAGVPLRAPVAGIAMGLVYADGKYTTLTDILGAEDAFGDMDFKVAGTAEFVTALQLDTKIEGIPADVLIDALNQAKDARMAILDNMTAALPAPRPEVNETAPKIISFEIPADKIGEVIGPKGKVINSIQGETGADISVDDDGMVGIVSVSAVDGGAVAEAERQIRLILDPPTPEVNAEYTGKVVSITKFGAFINILPGRDGLLHISKIGGGKRIDKVEDVLELGQDLQVYVEDIDPNGKVSLRMVGDTKSDSAGKGSGSRSSAERGDSPKADAPPRGRSSATTSSATGSDASTADDARDSEDTGSENTGTERPQRAPEFAPVLEAKLTETYGDLGPEPAPRNAGGGRRGGSRGGRRGR</sequence>
<feature type="compositionally biased region" description="Basic and acidic residues" evidence="9">
    <location>
        <begin position="756"/>
        <end position="769"/>
    </location>
</feature>
<dbReference type="InterPro" id="IPR001247">
    <property type="entry name" value="ExoRNase_PH_dom1"/>
</dbReference>
<evidence type="ECO:0000256" key="5">
    <source>
        <dbReference type="ARBA" id="ARBA00022723"/>
    </source>
</evidence>
<keyword evidence="6 8" id="KW-0460">Magnesium</keyword>
<evidence type="ECO:0000256" key="8">
    <source>
        <dbReference type="HAMAP-Rule" id="MF_01595"/>
    </source>
</evidence>
<dbReference type="InterPro" id="IPR004087">
    <property type="entry name" value="KH_dom"/>
</dbReference>
<dbReference type="FunFam" id="3.30.1370.10:FF:000001">
    <property type="entry name" value="Polyribonucleotide nucleotidyltransferase"/>
    <property type="match status" value="1"/>
</dbReference>
<dbReference type="GO" id="GO:0004654">
    <property type="term" value="F:polyribonucleotide nucleotidyltransferase activity"/>
    <property type="evidence" value="ECO:0007669"/>
    <property type="project" value="UniProtKB-UniRule"/>
</dbReference>
<feature type="binding site" evidence="8">
    <location>
        <position position="529"/>
    </location>
    <ligand>
        <name>Mg(2+)</name>
        <dbReference type="ChEBI" id="CHEBI:18420"/>
    </ligand>
</feature>
<dbReference type="Pfam" id="PF00575">
    <property type="entry name" value="S1"/>
    <property type="match status" value="1"/>
</dbReference>
<dbReference type="PANTHER" id="PTHR11252:SF0">
    <property type="entry name" value="POLYRIBONUCLEOTIDE NUCLEOTIDYLTRANSFERASE 1, MITOCHONDRIAL"/>
    <property type="match status" value="1"/>
</dbReference>
<keyword evidence="2 8" id="KW-0963">Cytoplasm</keyword>
<dbReference type="SUPFAM" id="SSF46915">
    <property type="entry name" value="Polynucleotide phosphorylase/guanosine pentaphosphate synthase (PNPase/GPSI), domain 3"/>
    <property type="match status" value="1"/>
</dbReference>
<dbReference type="Pfam" id="PF01138">
    <property type="entry name" value="RNase_PH"/>
    <property type="match status" value="2"/>
</dbReference>
<accession>A0A936NC86</accession>
<protein>
    <recommendedName>
        <fullName evidence="8">Polyribonucleotide nucleotidyltransferase</fullName>
        <ecNumber evidence="8">2.7.7.8</ecNumber>
    </recommendedName>
    <alternativeName>
        <fullName evidence="8">Polynucleotide phosphorylase</fullName>
        <shortName evidence="8">PNPase</shortName>
    </alternativeName>
</protein>
<reference evidence="11 12" key="1">
    <citation type="submission" date="2020-10" db="EMBL/GenBank/DDBJ databases">
        <title>Connecting structure to function with the recovery of over 1000 high-quality activated sludge metagenome-assembled genomes encoding full-length rRNA genes using long-read sequencing.</title>
        <authorList>
            <person name="Singleton C.M."/>
            <person name="Petriglieri F."/>
            <person name="Kristensen J.M."/>
            <person name="Kirkegaard R.H."/>
            <person name="Michaelsen T.Y."/>
            <person name="Andersen M.H."/>
            <person name="Karst S.M."/>
            <person name="Dueholm M.S."/>
            <person name="Nielsen P.H."/>
            <person name="Albertsen M."/>
        </authorList>
    </citation>
    <scope>NUCLEOTIDE SEQUENCE [LARGE SCALE GENOMIC DNA]</scope>
    <source>
        <strain evidence="11">Lyne_18-Q3-R50-59_MAXAC.006</strain>
    </source>
</reference>
<keyword evidence="4 8" id="KW-0548">Nucleotidyltransferase</keyword>
<evidence type="ECO:0000256" key="4">
    <source>
        <dbReference type="ARBA" id="ARBA00022695"/>
    </source>
</evidence>
<evidence type="ECO:0000259" key="10">
    <source>
        <dbReference type="PROSITE" id="PS50126"/>
    </source>
</evidence>
<evidence type="ECO:0000256" key="9">
    <source>
        <dbReference type="SAM" id="MobiDB-lite"/>
    </source>
</evidence>
<dbReference type="GO" id="GO:0005829">
    <property type="term" value="C:cytosol"/>
    <property type="evidence" value="ECO:0007669"/>
    <property type="project" value="TreeGrafter"/>
</dbReference>
<dbReference type="Pfam" id="PF03726">
    <property type="entry name" value="PNPase"/>
    <property type="match status" value="1"/>
</dbReference>
<feature type="binding site" evidence="8">
    <location>
        <position position="535"/>
    </location>
    <ligand>
        <name>Mg(2+)</name>
        <dbReference type="ChEBI" id="CHEBI:18420"/>
    </ligand>
</feature>
<dbReference type="InterPro" id="IPR003029">
    <property type="entry name" value="S1_domain"/>
</dbReference>
<gene>
    <name evidence="8" type="primary">pnp</name>
    <name evidence="11" type="ORF">IPN02_05825</name>
</gene>
<dbReference type="FunFam" id="3.30.230.70:FF:000002">
    <property type="entry name" value="Polyribonucleotide nucleotidyltransferase"/>
    <property type="match status" value="1"/>
</dbReference>
<dbReference type="SMART" id="SM00316">
    <property type="entry name" value="S1"/>
    <property type="match status" value="1"/>
</dbReference>
<dbReference type="PROSITE" id="PS50084">
    <property type="entry name" value="KH_TYPE_1"/>
    <property type="match status" value="1"/>
</dbReference>
<evidence type="ECO:0000313" key="11">
    <source>
        <dbReference type="EMBL" id="MBK9296376.1"/>
    </source>
</evidence>
<comment type="function">
    <text evidence="8">Involved in mRNA degradation. Catalyzes the phosphorolysis of single-stranded polyribonucleotides processively in the 3'- to 5'-direction.</text>
</comment>
<dbReference type="CDD" id="cd02393">
    <property type="entry name" value="KH-I_PNPase"/>
    <property type="match status" value="1"/>
</dbReference>
<dbReference type="InterPro" id="IPR015848">
    <property type="entry name" value="PNPase_PH_RNA-bd_bac/org-type"/>
</dbReference>
<keyword evidence="7 8" id="KW-0694">RNA-binding</keyword>
<dbReference type="NCBIfam" id="NF008805">
    <property type="entry name" value="PRK11824.1"/>
    <property type="match status" value="1"/>
</dbReference>
<proteinExistence type="inferred from homology"/>
<dbReference type="Gene3D" id="3.30.230.70">
    <property type="entry name" value="GHMP Kinase, N-terminal domain"/>
    <property type="match status" value="2"/>
</dbReference>
<dbReference type="GO" id="GO:0000287">
    <property type="term" value="F:magnesium ion binding"/>
    <property type="evidence" value="ECO:0007669"/>
    <property type="project" value="UniProtKB-UniRule"/>
</dbReference>
<dbReference type="InterPro" id="IPR027408">
    <property type="entry name" value="PNPase/RNase_PH_dom_sf"/>
</dbReference>
<keyword evidence="5 8" id="KW-0479">Metal-binding</keyword>
<evidence type="ECO:0000313" key="12">
    <source>
        <dbReference type="Proteomes" id="UP000727993"/>
    </source>
</evidence>
<dbReference type="PROSITE" id="PS50126">
    <property type="entry name" value="S1"/>
    <property type="match status" value="1"/>
</dbReference>
<dbReference type="EMBL" id="JADJZA010000001">
    <property type="protein sequence ID" value="MBK9296376.1"/>
    <property type="molecule type" value="Genomic_DNA"/>
</dbReference>
<dbReference type="Proteomes" id="UP000727993">
    <property type="component" value="Unassembled WGS sequence"/>
</dbReference>
<evidence type="ECO:0000256" key="7">
    <source>
        <dbReference type="ARBA" id="ARBA00022884"/>
    </source>
</evidence>
<comment type="caution">
    <text evidence="11">The sequence shown here is derived from an EMBL/GenBank/DDBJ whole genome shotgun (WGS) entry which is preliminary data.</text>
</comment>
<dbReference type="SMART" id="SM00322">
    <property type="entry name" value="KH"/>
    <property type="match status" value="1"/>
</dbReference>
<dbReference type="NCBIfam" id="TIGR03591">
    <property type="entry name" value="polynuc_phos"/>
    <property type="match status" value="1"/>
</dbReference>
<comment type="catalytic activity">
    <reaction evidence="8">
        <text>RNA(n+1) + phosphate = RNA(n) + a ribonucleoside 5'-diphosphate</text>
        <dbReference type="Rhea" id="RHEA:22096"/>
        <dbReference type="Rhea" id="RHEA-COMP:14527"/>
        <dbReference type="Rhea" id="RHEA-COMP:17342"/>
        <dbReference type="ChEBI" id="CHEBI:43474"/>
        <dbReference type="ChEBI" id="CHEBI:57930"/>
        <dbReference type="ChEBI" id="CHEBI:140395"/>
        <dbReference type="EC" id="2.7.7.8"/>
    </reaction>
</comment>
<evidence type="ECO:0000256" key="2">
    <source>
        <dbReference type="ARBA" id="ARBA00022490"/>
    </source>
</evidence>
<dbReference type="InterPro" id="IPR012340">
    <property type="entry name" value="NA-bd_OB-fold"/>
</dbReference>
<dbReference type="SUPFAM" id="SSF50249">
    <property type="entry name" value="Nucleic acid-binding proteins"/>
    <property type="match status" value="1"/>
</dbReference>
<dbReference type="SUPFAM" id="SSF54211">
    <property type="entry name" value="Ribosomal protein S5 domain 2-like"/>
    <property type="match status" value="2"/>
</dbReference>
<dbReference type="Pfam" id="PF00013">
    <property type="entry name" value="KH_1"/>
    <property type="match status" value="1"/>
</dbReference>
<dbReference type="EC" id="2.7.7.8" evidence="8"/>
<organism evidence="11 12">
    <name type="scientific">Candidatus Neomicrothrix subdominans</name>
    <dbReference type="NCBI Taxonomy" id="2954438"/>
    <lineage>
        <taxon>Bacteria</taxon>
        <taxon>Bacillati</taxon>
        <taxon>Actinomycetota</taxon>
        <taxon>Acidimicrobiia</taxon>
        <taxon>Acidimicrobiales</taxon>
        <taxon>Microthrixaceae</taxon>
        <taxon>Candidatus Neomicrothrix</taxon>
    </lineage>
</organism>